<feature type="region of interest" description="Disordered" evidence="1">
    <location>
        <begin position="327"/>
        <end position="372"/>
    </location>
</feature>
<dbReference type="GO" id="GO:0040001">
    <property type="term" value="P:establishment of mitotic spindle localization"/>
    <property type="evidence" value="ECO:0007669"/>
    <property type="project" value="TreeGrafter"/>
</dbReference>
<feature type="region of interest" description="Disordered" evidence="1">
    <location>
        <begin position="955"/>
        <end position="987"/>
    </location>
</feature>
<protein>
    <recommendedName>
        <fullName evidence="2">TOG domain-containing protein</fullName>
    </recommendedName>
</protein>
<evidence type="ECO:0000313" key="3">
    <source>
        <dbReference type="Proteomes" id="UP000050795"/>
    </source>
</evidence>
<dbReference type="InterPro" id="IPR034085">
    <property type="entry name" value="TOG"/>
</dbReference>
<feature type="region of interest" description="Disordered" evidence="1">
    <location>
        <begin position="43"/>
        <end position="68"/>
    </location>
</feature>
<dbReference type="Pfam" id="PF12348">
    <property type="entry name" value="CLASP_N"/>
    <property type="match status" value="1"/>
</dbReference>
<feature type="region of interest" description="Disordered" evidence="1">
    <location>
        <begin position="911"/>
        <end position="933"/>
    </location>
</feature>
<dbReference type="Gene3D" id="1.25.10.10">
    <property type="entry name" value="Leucine-rich Repeat Variant"/>
    <property type="match status" value="3"/>
</dbReference>
<feature type="compositionally biased region" description="Polar residues" evidence="1">
    <location>
        <begin position="972"/>
        <end position="987"/>
    </location>
</feature>
<feature type="compositionally biased region" description="Polar residues" evidence="1">
    <location>
        <begin position="354"/>
        <end position="372"/>
    </location>
</feature>
<feature type="compositionally biased region" description="Polar residues" evidence="1">
    <location>
        <begin position="565"/>
        <end position="586"/>
    </location>
</feature>
<proteinExistence type="predicted"/>
<dbReference type="PANTHER" id="PTHR21567">
    <property type="entry name" value="CLASP"/>
    <property type="match status" value="1"/>
</dbReference>
<feature type="compositionally biased region" description="Low complexity" evidence="1">
    <location>
        <begin position="957"/>
        <end position="966"/>
    </location>
</feature>
<dbReference type="GO" id="GO:0072686">
    <property type="term" value="C:mitotic spindle"/>
    <property type="evidence" value="ECO:0007669"/>
    <property type="project" value="TreeGrafter"/>
</dbReference>
<dbReference type="InterPro" id="IPR011989">
    <property type="entry name" value="ARM-like"/>
</dbReference>
<feature type="compositionally biased region" description="Polar residues" evidence="1">
    <location>
        <begin position="327"/>
        <end position="346"/>
    </location>
</feature>
<keyword evidence="3" id="KW-1185">Reference proteome</keyword>
<dbReference type="SMART" id="SM01349">
    <property type="entry name" value="TOG"/>
    <property type="match status" value="2"/>
</dbReference>
<evidence type="ECO:0000259" key="2">
    <source>
        <dbReference type="SMART" id="SM01349"/>
    </source>
</evidence>
<dbReference type="GO" id="GO:0005876">
    <property type="term" value="C:spindle microtubule"/>
    <property type="evidence" value="ECO:0007669"/>
    <property type="project" value="TreeGrafter"/>
</dbReference>
<dbReference type="GO" id="GO:0045180">
    <property type="term" value="C:basal cortex"/>
    <property type="evidence" value="ECO:0007669"/>
    <property type="project" value="TreeGrafter"/>
</dbReference>
<sequence length="1373" mass="152070">MTENLFKKKLYRTLLIFSSQNYPVIETTAMSNFAADGIERKPTLSKSSSVTGGTSVRKRSTGDTQGAGAVDEEVFRQSFIPSMSISASSVKELNEIINRIKDTLTGNPEEWEKRVDALKMLRAVVANGALQYEEFFTLLKTLESPVDLSLRDLRSSVVREACITVAFLSQEIRNRFDRFAEGVLQTIISLMSNCAKVMATSGIVAMRFILENTCSPRLLPILISSLSSKSNITRKCICEFLEIIFTTWPVNILEKNLTTLQDALKRGISDADQEARSFSRRAFPSFVTKFPEQANTFLQNLDAQKRKLIEKDLIAAGLSDFINSADTTSSRSQLGSQSNLANQSTRRPARPVLGTSSLANNTNRIRPPLTNQNEFNTVGRYVRQGSVVSGYDGRARQAGKKLVSQSQPLVKSMDMLYEMRSVIGQCMIANFPVPTGLRILPDYAASFEQSYGQQQNIGENFLELNEDSQSLDMISLTSSDCTSNTGTTTNTTHNPDNNVIVPSATSREVSPSRLAYFAYGIGNAASNNTSNDTQKVPVNSYTNNRNGGIGLDNAERSRFGLTSRVPRSQGASREPSPTRSTASGYTVSSFQHNNSVQLSGASGIGQLNYRKQQRPSLGTLSDCGDLGDGPLYGRHYTVGSNRAPYGSDDNFSETSSQCSERSGRSAPGYRRQSSTKVTSNLKEIISQLQAVQWSDRKDGLTNLQNYMRSGYPLNPDDIRCLTEIFSKMFADSQSKVVSLFMDTLQFFIKEYNPLLRDWLYTLLIRLLYRQSHEALSSHQKAIQETLFVLRSHFPLNLQFNSCCHFIMDNAHTPNFRVKTCLLEYMKDLILMMSPDAIANPSSEVTNAIGRIISWSGEPKSADVRRMASRVVIKLFDLNTSSFSNLLQALPRTAQDRAHEVLKTYQKTATGGGLMNLGDSNHNTSSWKSPPGSLRKYSLPVTNRSYMTRSVDQDHMHSYSSGASHYGSVGGPTYSSQRSQESTGQISPESMNRLIRETTDGLHSLSIGMPTSIASPIRRASAGSGCTSPLQYGTRVDHTQDLAHVTNGNNGVLRTMQPNNYLNSAPTSLQTPSIVPSNVNQCYAPSGTPNDPSLQSTFGLRTNKTIANTLINYDPGEGPKLKKPVIGYQTLKKIREMPPEDIMSEILQELSNHNERYEQRKTCMLKLIKLLRDGVISNWDEYFKPTLLILLETLGDDGHETRALALRVLQELVRAKPDLFHDFAYLFVIKVLEACRDSEKSVIRAAEDCATTVAQNLPQELCLSVLTPLINDPKLHINLPAIKMQMQVIQNSSPELVQESINALIPGLVTACNHEESAIRKASVFCLVAIAMKLGDTIWEYLTELNAGKKRLLKLYIDRQQSSATSSDSIATKS</sequence>
<feature type="compositionally biased region" description="Polar residues" evidence="1">
    <location>
        <begin position="917"/>
        <end position="927"/>
    </location>
</feature>
<dbReference type="PANTHER" id="PTHR21567:SF9">
    <property type="entry name" value="CLIP-ASSOCIATING PROTEIN"/>
    <property type="match status" value="1"/>
</dbReference>
<dbReference type="GO" id="GO:0008017">
    <property type="term" value="F:microtubule binding"/>
    <property type="evidence" value="ECO:0007669"/>
    <property type="project" value="TreeGrafter"/>
</dbReference>
<organism evidence="3 4">
    <name type="scientific">Trichobilharzia regenti</name>
    <name type="common">Nasal bird schistosome</name>
    <dbReference type="NCBI Taxonomy" id="157069"/>
    <lineage>
        <taxon>Eukaryota</taxon>
        <taxon>Metazoa</taxon>
        <taxon>Spiralia</taxon>
        <taxon>Lophotrochozoa</taxon>
        <taxon>Platyhelminthes</taxon>
        <taxon>Trematoda</taxon>
        <taxon>Digenea</taxon>
        <taxon>Strigeidida</taxon>
        <taxon>Schistosomatoidea</taxon>
        <taxon>Schistosomatidae</taxon>
        <taxon>Trichobilharzia</taxon>
    </lineage>
</organism>
<feature type="region of interest" description="Disordered" evidence="1">
    <location>
        <begin position="640"/>
        <end position="673"/>
    </location>
</feature>
<evidence type="ECO:0000256" key="1">
    <source>
        <dbReference type="SAM" id="MobiDB-lite"/>
    </source>
</evidence>
<feature type="compositionally biased region" description="Polar residues" evidence="1">
    <location>
        <begin position="526"/>
        <end position="546"/>
    </location>
</feature>
<evidence type="ECO:0000313" key="4">
    <source>
        <dbReference type="WBParaSite" id="TREG1_104380.1"/>
    </source>
</evidence>
<name>A0AA85IS73_TRIRE</name>
<feature type="region of interest" description="Disordered" evidence="1">
    <location>
        <begin position="526"/>
        <end position="586"/>
    </location>
</feature>
<dbReference type="GO" id="GO:0005881">
    <property type="term" value="C:cytoplasmic microtubule"/>
    <property type="evidence" value="ECO:0007669"/>
    <property type="project" value="TreeGrafter"/>
</dbReference>
<dbReference type="WBParaSite" id="TREG1_104380.1">
    <property type="protein sequence ID" value="TREG1_104380.1"/>
    <property type="gene ID" value="TREG1_104380"/>
</dbReference>
<feature type="compositionally biased region" description="Low complexity" evidence="1">
    <location>
        <begin position="45"/>
        <end position="55"/>
    </location>
</feature>
<dbReference type="GO" id="GO:0000776">
    <property type="term" value="C:kinetochore"/>
    <property type="evidence" value="ECO:0007669"/>
    <property type="project" value="TreeGrafter"/>
</dbReference>
<reference evidence="4" key="2">
    <citation type="submission" date="2023-11" db="UniProtKB">
        <authorList>
            <consortium name="WormBaseParasite"/>
        </authorList>
    </citation>
    <scope>IDENTIFICATION</scope>
</reference>
<dbReference type="SUPFAM" id="SSF48371">
    <property type="entry name" value="ARM repeat"/>
    <property type="match status" value="1"/>
</dbReference>
<dbReference type="GO" id="GO:0090307">
    <property type="term" value="P:mitotic spindle assembly"/>
    <property type="evidence" value="ECO:0007669"/>
    <property type="project" value="TreeGrafter"/>
</dbReference>
<dbReference type="GO" id="GO:0005815">
    <property type="term" value="C:microtubule organizing center"/>
    <property type="evidence" value="ECO:0007669"/>
    <property type="project" value="TreeGrafter"/>
</dbReference>
<dbReference type="Proteomes" id="UP000050795">
    <property type="component" value="Unassembled WGS sequence"/>
</dbReference>
<dbReference type="InterPro" id="IPR024395">
    <property type="entry name" value="CLASP_N_dom"/>
</dbReference>
<feature type="domain" description="TOG" evidence="2">
    <location>
        <begin position="92"/>
        <end position="320"/>
    </location>
</feature>
<feature type="domain" description="TOG" evidence="2">
    <location>
        <begin position="1132"/>
        <end position="1365"/>
    </location>
</feature>
<reference evidence="3" key="1">
    <citation type="submission" date="2022-06" db="EMBL/GenBank/DDBJ databases">
        <authorList>
            <person name="Berger JAMES D."/>
            <person name="Berger JAMES D."/>
        </authorList>
    </citation>
    <scope>NUCLEOTIDE SEQUENCE [LARGE SCALE GENOMIC DNA]</scope>
</reference>
<dbReference type="InterPro" id="IPR016024">
    <property type="entry name" value="ARM-type_fold"/>
</dbReference>
<accession>A0AA85IS73</accession>